<accession>A0AAN5BVR2</accession>
<dbReference type="Proteomes" id="UP001165205">
    <property type="component" value="Unassembled WGS sequence"/>
</dbReference>
<organism evidence="1 2">
    <name type="scientific">Aspergillus oryzae</name>
    <name type="common">Yellow koji mold</name>
    <dbReference type="NCBI Taxonomy" id="5062"/>
    <lineage>
        <taxon>Eukaryota</taxon>
        <taxon>Fungi</taxon>
        <taxon>Dikarya</taxon>
        <taxon>Ascomycota</taxon>
        <taxon>Pezizomycotina</taxon>
        <taxon>Eurotiomycetes</taxon>
        <taxon>Eurotiomycetidae</taxon>
        <taxon>Eurotiales</taxon>
        <taxon>Aspergillaceae</taxon>
        <taxon>Aspergillus</taxon>
        <taxon>Aspergillus subgen. Circumdati</taxon>
    </lineage>
</organism>
<protein>
    <submittedName>
        <fullName evidence="1">Unnamed protein product</fullName>
    </submittedName>
</protein>
<evidence type="ECO:0000313" key="1">
    <source>
        <dbReference type="EMBL" id="GMG26987.1"/>
    </source>
</evidence>
<dbReference type="EMBL" id="BSYA01000031">
    <property type="protein sequence ID" value="GMG26987.1"/>
    <property type="molecule type" value="Genomic_DNA"/>
</dbReference>
<sequence>MKVCNYLVDNDTILSVANYVTNLSNPSWLTIYATCRFRNVLSTVLCSAEMEPKSLETGFLEVCMHVGLCCKSSVEVLEGMDTIKTPHCCIKDYPHSRQGPKSSGSFRFALFQTASAVVKVHVDQLATCDEGVCAARIPPTTNMLLLLVPGLRLLSRFQSTSLQILTS</sequence>
<evidence type="ECO:0000313" key="2">
    <source>
        <dbReference type="Proteomes" id="UP001165205"/>
    </source>
</evidence>
<name>A0AAN5BVR2_ASPOZ</name>
<comment type="caution">
    <text evidence="1">The sequence shown here is derived from an EMBL/GenBank/DDBJ whole genome shotgun (WGS) entry which is preliminary data.</text>
</comment>
<gene>
    <name evidence="1" type="ORF">Aory04_000369300</name>
</gene>
<reference evidence="1" key="1">
    <citation type="submission" date="2023-04" db="EMBL/GenBank/DDBJ databases">
        <title>Aspergillus oryzae NBRC 4228.</title>
        <authorList>
            <person name="Ichikawa N."/>
            <person name="Sato H."/>
            <person name="Tonouchi N."/>
        </authorList>
    </citation>
    <scope>NUCLEOTIDE SEQUENCE</scope>
    <source>
        <strain evidence="1">NBRC 4228</strain>
    </source>
</reference>
<dbReference type="AlphaFoldDB" id="A0AAN5BVR2"/>
<proteinExistence type="predicted"/>